<name>A0A9J7BSM0_9BACT</name>
<accession>A0A9J7BSM0</accession>
<dbReference type="Gene3D" id="2.60.40.3140">
    <property type="match status" value="1"/>
</dbReference>
<dbReference type="Gene3D" id="2.60.120.1130">
    <property type="match status" value="1"/>
</dbReference>
<dbReference type="KEGG" id="orp:MOP44_06555"/>
<feature type="chain" id="PRO_5039933801" evidence="2">
    <location>
        <begin position="25"/>
        <end position="710"/>
    </location>
</feature>
<evidence type="ECO:0000256" key="1">
    <source>
        <dbReference type="SAM" id="MobiDB-lite"/>
    </source>
</evidence>
<dbReference type="EMBL" id="CP093313">
    <property type="protein sequence ID" value="UWZ85599.1"/>
    <property type="molecule type" value="Genomic_DNA"/>
</dbReference>
<feature type="signal peptide" evidence="2">
    <location>
        <begin position="1"/>
        <end position="24"/>
    </location>
</feature>
<protein>
    <submittedName>
        <fullName evidence="3">DUF3857 and transglutaminase domain-containing protein</fullName>
    </submittedName>
</protein>
<reference evidence="3" key="1">
    <citation type="submission" date="2021-04" db="EMBL/GenBank/DDBJ databases">
        <title>Phylogenetic analysis of Acidobacteriaceae.</title>
        <authorList>
            <person name="Qiu L."/>
            <person name="Zhang Q."/>
        </authorList>
    </citation>
    <scope>NUCLEOTIDE SEQUENCE</scope>
    <source>
        <strain evidence="3">DSM 25168</strain>
    </source>
</reference>
<organism evidence="3 4">
    <name type="scientific">Occallatibacter riparius</name>
    <dbReference type="NCBI Taxonomy" id="1002689"/>
    <lineage>
        <taxon>Bacteria</taxon>
        <taxon>Pseudomonadati</taxon>
        <taxon>Acidobacteriota</taxon>
        <taxon>Terriglobia</taxon>
        <taxon>Terriglobales</taxon>
        <taxon>Acidobacteriaceae</taxon>
        <taxon>Occallatibacter</taxon>
    </lineage>
</organism>
<dbReference type="Gene3D" id="3.10.620.30">
    <property type="match status" value="1"/>
</dbReference>
<feature type="region of interest" description="Disordered" evidence="1">
    <location>
        <begin position="101"/>
        <end position="126"/>
    </location>
</feature>
<evidence type="ECO:0000313" key="4">
    <source>
        <dbReference type="Proteomes" id="UP001059380"/>
    </source>
</evidence>
<dbReference type="RefSeq" id="WP_260795172.1">
    <property type="nucleotide sequence ID" value="NZ_CP093313.1"/>
</dbReference>
<keyword evidence="4" id="KW-1185">Reference proteome</keyword>
<dbReference type="Proteomes" id="UP001059380">
    <property type="component" value="Chromosome"/>
</dbReference>
<gene>
    <name evidence="3" type="ORF">MOP44_06555</name>
</gene>
<evidence type="ECO:0000256" key="2">
    <source>
        <dbReference type="SAM" id="SignalP"/>
    </source>
</evidence>
<keyword evidence="2" id="KW-0732">Signal</keyword>
<sequence>MRFHPAACFSLALLGTSLTVAAHAQFAPPTPEELKMTSDPKAPGADAVYLDRVEVTDDPHHFSTVYARIKVLTEKGTEAATVHIPYLKNFVFHASGDNSSRMGSGTANHWDAPNVNHSGEDRPNDIDSFDVKTDIAAIEGRTIHPDGTIVPLTGTPSDLLKIKRGKNQVNEVTFTLPSVEVGSIIEYRYQVRYDRFEGAVDWQIQKPFFTHHARFTFTPDEQFSPFRNKLGAAGVQNSSLLDYHSEIMTDLENAAILPAHATVKSEASGLYSLDLTDIPAAPLEPFSPPLEGRAYRVAFYYVATPDEKEFWRKDMSYWNKKLNQYIEPTNLLKSTVKEAVTGVDNDLDKAKKLYDITAKIENTDFSTTGEPGLGSGWIPAGSVERVLIDKKGASNQIAYLYLALARIAGLNPRPERIASRSQRIFSPQFRDPSQLDSVVITMNLGDKEVTVDPGAKMAPFATLHWAHSAAGGLVMNGSKIETVITPEQSITENAVIHIGNLAVTAQGSVSGSLKTAYIGQQALYLRQIAVSNGPDAARDEINRRLATQVPEGVQAKVDHLVNVDDPNKQLLAIVSVSGKPASQAGSRLVLPRNFFRAREANPYPADDSRISPVDVHYPEQEQDQITYVLPAGFSLEGKPEDASAKLEQDAAYQSKAKIEGNSVTSTRVLARGFTWLAPVQYTPLRDFYQKVVTADRQDLVLAPGTQATNQ</sequence>
<evidence type="ECO:0000313" key="3">
    <source>
        <dbReference type="EMBL" id="UWZ85599.1"/>
    </source>
</evidence>
<dbReference type="AlphaFoldDB" id="A0A9J7BSM0"/>
<proteinExistence type="predicted"/>